<evidence type="ECO:0000313" key="2">
    <source>
        <dbReference type="EMBL" id="CAL6057830.1"/>
    </source>
</evidence>
<name>A0ABP1KD15_9EUKA</name>
<gene>
    <name evidence="2" type="ORF">HINF_LOCUS47720</name>
</gene>
<sequence>MSHKEKESPKFQTKNFELCDFLKFKSISLSALILWACTILNNSFNVVLYSCQSPAKNIFKIQLQISSFSISTTHRRNFLQDYWLYWYLYLSQVTQVTIFPIFLSIAGSASKL</sequence>
<protein>
    <submittedName>
        <fullName evidence="2">Hypothetical_protein</fullName>
    </submittedName>
</protein>
<proteinExistence type="predicted"/>
<evidence type="ECO:0000256" key="1">
    <source>
        <dbReference type="SAM" id="Phobius"/>
    </source>
</evidence>
<organism evidence="2 3">
    <name type="scientific">Hexamita inflata</name>
    <dbReference type="NCBI Taxonomy" id="28002"/>
    <lineage>
        <taxon>Eukaryota</taxon>
        <taxon>Metamonada</taxon>
        <taxon>Diplomonadida</taxon>
        <taxon>Hexamitidae</taxon>
        <taxon>Hexamitinae</taxon>
        <taxon>Hexamita</taxon>
    </lineage>
</organism>
<feature type="transmembrane region" description="Helical" evidence="1">
    <location>
        <begin position="84"/>
        <end position="106"/>
    </location>
</feature>
<comment type="caution">
    <text evidence="2">The sequence shown here is derived from an EMBL/GenBank/DDBJ whole genome shotgun (WGS) entry which is preliminary data.</text>
</comment>
<reference evidence="2 3" key="1">
    <citation type="submission" date="2024-07" db="EMBL/GenBank/DDBJ databases">
        <authorList>
            <person name="Akdeniz Z."/>
        </authorList>
    </citation>
    <scope>NUCLEOTIDE SEQUENCE [LARGE SCALE GENOMIC DNA]</scope>
</reference>
<dbReference type="EMBL" id="CAXDID020000216">
    <property type="protein sequence ID" value="CAL6057830.1"/>
    <property type="molecule type" value="Genomic_DNA"/>
</dbReference>
<keyword evidence="1" id="KW-0472">Membrane</keyword>
<dbReference type="Proteomes" id="UP001642409">
    <property type="component" value="Unassembled WGS sequence"/>
</dbReference>
<keyword evidence="3" id="KW-1185">Reference proteome</keyword>
<evidence type="ECO:0000313" key="3">
    <source>
        <dbReference type="Proteomes" id="UP001642409"/>
    </source>
</evidence>
<keyword evidence="1" id="KW-0812">Transmembrane</keyword>
<accession>A0ABP1KD15</accession>
<feature type="transmembrane region" description="Helical" evidence="1">
    <location>
        <begin position="21"/>
        <end position="41"/>
    </location>
</feature>
<keyword evidence="1" id="KW-1133">Transmembrane helix</keyword>